<feature type="domain" description="Putative T7SS secretion signal" evidence="6">
    <location>
        <begin position="21"/>
        <end position="219"/>
    </location>
</feature>
<evidence type="ECO:0000256" key="1">
    <source>
        <dbReference type="ARBA" id="ARBA00022737"/>
    </source>
</evidence>
<dbReference type="Gene3D" id="2.180.10.10">
    <property type="entry name" value="RHS repeat-associated core"/>
    <property type="match status" value="3"/>
</dbReference>
<dbReference type="NCBIfam" id="TIGR01643">
    <property type="entry name" value="YD_repeat_2x"/>
    <property type="match status" value="12"/>
</dbReference>
<dbReference type="Pfam" id="PF03527">
    <property type="entry name" value="RHS"/>
    <property type="match status" value="1"/>
</dbReference>
<dbReference type="Gene3D" id="1.10.287.1060">
    <property type="entry name" value="ESAT-6-like"/>
    <property type="match status" value="1"/>
</dbReference>
<dbReference type="InterPro" id="IPR022385">
    <property type="entry name" value="Rhs_assc_core"/>
</dbReference>
<dbReference type="InterPro" id="IPR050708">
    <property type="entry name" value="T6SS_VgrG/RHS"/>
</dbReference>
<gene>
    <name evidence="8" type="ORF">D7294_17930</name>
</gene>
<evidence type="ECO:0000259" key="7">
    <source>
        <dbReference type="Pfam" id="PF25023"/>
    </source>
</evidence>
<dbReference type="InterPro" id="IPR001826">
    <property type="entry name" value="RHS"/>
</dbReference>
<dbReference type="InterPro" id="IPR049082">
    <property type="entry name" value="T7SS_signal"/>
</dbReference>
<evidence type="ECO:0000313" key="9">
    <source>
        <dbReference type="Proteomes" id="UP000272474"/>
    </source>
</evidence>
<dbReference type="Proteomes" id="UP000272474">
    <property type="component" value="Unassembled WGS sequence"/>
</dbReference>
<accession>A0A3A9YW93</accession>
<dbReference type="InterPro" id="IPR006530">
    <property type="entry name" value="YD"/>
</dbReference>
<feature type="domain" description="RHS protein conserved region" evidence="4">
    <location>
        <begin position="1288"/>
        <end position="1317"/>
    </location>
</feature>
<reference evidence="8 9" key="1">
    <citation type="journal article" date="2014" name="Int. J. Syst. Evol. Microbiol.">
        <title>Streptomyces hoynatensis sp. nov., isolated from deep marine sediment.</title>
        <authorList>
            <person name="Veyisoglu A."/>
            <person name="Sahin N."/>
        </authorList>
    </citation>
    <scope>NUCLEOTIDE SEQUENCE [LARGE SCALE GENOMIC DNA]</scope>
    <source>
        <strain evidence="8 9">KCTC 29097</strain>
    </source>
</reference>
<dbReference type="Pfam" id="PF25023">
    <property type="entry name" value="TEN_YD-shell"/>
    <property type="match status" value="1"/>
</dbReference>
<keyword evidence="3" id="KW-0812">Transmembrane</keyword>
<feature type="compositionally biased region" description="Basic and acidic residues" evidence="2">
    <location>
        <begin position="1239"/>
        <end position="1251"/>
    </location>
</feature>
<evidence type="ECO:0000259" key="6">
    <source>
        <dbReference type="Pfam" id="PF21725"/>
    </source>
</evidence>
<dbReference type="Pfam" id="PF21725">
    <property type="entry name" value="T7SS_signal"/>
    <property type="match status" value="1"/>
</dbReference>
<evidence type="ECO:0000259" key="5">
    <source>
        <dbReference type="Pfam" id="PF20148"/>
    </source>
</evidence>
<dbReference type="InterPro" id="IPR031325">
    <property type="entry name" value="RHS_repeat"/>
</dbReference>
<keyword evidence="1" id="KW-0677">Repeat</keyword>
<comment type="caution">
    <text evidence="8">The sequence shown here is derived from an EMBL/GenBank/DDBJ whole genome shotgun (WGS) entry which is preliminary data.</text>
</comment>
<feature type="domain" description="Teneurin-like YD-shell" evidence="7">
    <location>
        <begin position="861"/>
        <end position="999"/>
    </location>
</feature>
<dbReference type="InterPro" id="IPR045351">
    <property type="entry name" value="DUF6531"/>
</dbReference>
<feature type="region of interest" description="Disordered" evidence="2">
    <location>
        <begin position="136"/>
        <end position="170"/>
    </location>
</feature>
<dbReference type="NCBIfam" id="TIGR03696">
    <property type="entry name" value="Rhs_assc_core"/>
    <property type="match status" value="1"/>
</dbReference>
<dbReference type="RefSeq" id="WP_120680943.1">
    <property type="nucleotide sequence ID" value="NZ_RBAL01000010.1"/>
</dbReference>
<evidence type="ECO:0000313" key="8">
    <source>
        <dbReference type="EMBL" id="RKN40342.1"/>
    </source>
</evidence>
<dbReference type="OrthoDB" id="4981820at2"/>
<dbReference type="Pfam" id="PF05593">
    <property type="entry name" value="RHS_repeat"/>
    <property type="match status" value="5"/>
</dbReference>
<dbReference type="SUPFAM" id="SSF140453">
    <property type="entry name" value="EsxAB dimer-like"/>
    <property type="match status" value="1"/>
</dbReference>
<keyword evidence="9" id="KW-1185">Reference proteome</keyword>
<feature type="compositionally biased region" description="Low complexity" evidence="2">
    <location>
        <begin position="161"/>
        <end position="170"/>
    </location>
</feature>
<name>A0A3A9YW93_9ACTN</name>
<protein>
    <submittedName>
        <fullName evidence="8">Rhs protein</fullName>
    </submittedName>
</protein>
<dbReference type="InterPro" id="IPR056823">
    <property type="entry name" value="TEN-like_YD-shell"/>
</dbReference>
<dbReference type="InterPro" id="IPR036689">
    <property type="entry name" value="ESAT-6-like_sf"/>
</dbReference>
<keyword evidence="3" id="KW-0472">Membrane</keyword>
<dbReference type="PANTHER" id="PTHR32305">
    <property type="match status" value="1"/>
</dbReference>
<feature type="domain" description="DUF6531" evidence="5">
    <location>
        <begin position="357"/>
        <end position="428"/>
    </location>
</feature>
<dbReference type="Pfam" id="PF20148">
    <property type="entry name" value="DUF6531"/>
    <property type="match status" value="1"/>
</dbReference>
<sequence>MTVARPSDWSPVDMDSDPTPGDPEQIRELAESLQTFADDVGEALAQIRSMASDGAVQDWAGLSAEAFRSEFDEVPGNLTKLQTSYDLCAQALSAYWPPLDTAQGMADRALQRALEAQADLTTAQGQLADAQDWVTRAGQESDRLQHEDHGSSAPPPDEAQVRAATRNAQAAHDAATAAQTRVEDAQQRLDAARELARQARDMREDAARTCAQAIDEASDAGIHNRHWWEDAIHWVTENWDTIVAVCKTIVAVLGIVVMIIGGPLAWVVLAAALVVLADTLIKYANGRASLWDVAFATLDCIPGFKGLTTAGGLLRMARGGLTAIRTGLGRMSTAVRGLRAAMRQDAAPMLVRVCRNDPIDIATGEMVMSHSDVALPGALPLVLERAHVSSYRAGRWFGPSWASTLDQRLERHEHGVVYASADGMLLRYPVPEPGVPALPYEGPRWPLSWDGAASGEIRVSVPERGLTLHFAALRDGGEPPGTADVMPLRRVRDRNGNGFEVAFRDGAPTQVVHSGGYRIGIDTDGGRITALHLLGADGSDPVALVRYGYDEQSRLTEIVNSSGLPLRLAYDGEGRITSWQDRNGSRYRYEYDQQGRCVRTIGPDGFLSGTFAYDADSRTTVCTDSLGATTSFQLNENFQVVREEDPLGGVTLQEWDADDRLLSRTDPLGRTTRYDYDSAGNLVQVVRPDGAVSTAEYTPSGQPAVLVGPDGARWCHEYDDRGNLTAMTGPAGHTTAYSYDDHGHLTSLTEPGGATIRFQPTASGLPQAVTNGRGAITRYVRDAFGRVTEIIDPDGGVTRFGWTVENNLALRVTPDGATERWTHDGEGNALTHTAADGSVTRWTYTHFDLPAARINPDGSRLDFTYDTELRLTRVRNAMGQSWTYAYDPAGRLIGETDFNGSSLAYSYDAAGQLVERTNAEGQSVRYDRDTNGRIVAKESAGALTRFRYDEAGHLLHAANPDVELAFTYDQAGRVTTETCNGRTLTSIYDGNGRRIERRTPAGPSATWTWTPDAPATVTTAGHTVAFILDPIGRETERRLGHGAVLTQQWDGNHQLIAQTLLSATTRQPLEHRAYSYNPSGQLEQIHELHAGNRRFHFDPRGRVESVDGTGSTEQYAYDDAGNVIRAIWPAGTGGTGDEVQGDRTFSGTLPRRAGRTFYHHDAQGRLIRRSRKLLSGGSLTWQFTWDAEDRLTELRTPDGTRWQYLYDPLGRRTAKLRLAEDGTVAERTDFTWDGSRLAERTHTAEGSDEVRTTSWTWQPGLDRPVTQTERTTLKDAPQEEIDERFHAIVTDLVGSPTELVDGDGRIVWRGRTTLWGKDLPGAGGTADCPLRFPGQYDDSESGLHYNFFRYYDPDTARYCSPDPLGLLPGPNPHSYVHNPLTWTDPLGLSGCPELFYRAMSKREFQRLGPNGEITPRGENFVTQNLGYVEQLRNRFLRQAGRRGQAYTHLVQYEMQPGTLDALIRAGRGSGDNLAAIRSEFPDIPLNFAEEIGSSTDFVHVKLELGGLNFGLREGSADVFNSNIISHNLIDVVER</sequence>
<keyword evidence="3" id="KW-1133">Transmembrane helix</keyword>
<feature type="compositionally biased region" description="Basic and acidic residues" evidence="2">
    <location>
        <begin position="139"/>
        <end position="150"/>
    </location>
</feature>
<dbReference type="PANTHER" id="PTHR32305:SF15">
    <property type="entry name" value="PROTEIN RHSA-RELATED"/>
    <property type="match status" value="1"/>
</dbReference>
<evidence type="ECO:0000256" key="3">
    <source>
        <dbReference type="SAM" id="Phobius"/>
    </source>
</evidence>
<dbReference type="SUPFAM" id="SSF69322">
    <property type="entry name" value="Tricorn protease domain 2"/>
    <property type="match status" value="1"/>
</dbReference>
<dbReference type="EMBL" id="RBAL01000010">
    <property type="protein sequence ID" value="RKN40342.1"/>
    <property type="molecule type" value="Genomic_DNA"/>
</dbReference>
<evidence type="ECO:0000256" key="2">
    <source>
        <dbReference type="SAM" id="MobiDB-lite"/>
    </source>
</evidence>
<feature type="region of interest" description="Disordered" evidence="2">
    <location>
        <begin position="1"/>
        <end position="24"/>
    </location>
</feature>
<feature type="region of interest" description="Disordered" evidence="2">
    <location>
        <begin position="1239"/>
        <end position="1268"/>
    </location>
</feature>
<evidence type="ECO:0000259" key="4">
    <source>
        <dbReference type="Pfam" id="PF03527"/>
    </source>
</evidence>
<organism evidence="8 9">
    <name type="scientific">Streptomyces hoynatensis</name>
    <dbReference type="NCBI Taxonomy" id="1141874"/>
    <lineage>
        <taxon>Bacteria</taxon>
        <taxon>Bacillati</taxon>
        <taxon>Actinomycetota</taxon>
        <taxon>Actinomycetes</taxon>
        <taxon>Kitasatosporales</taxon>
        <taxon>Streptomycetaceae</taxon>
        <taxon>Streptomyces</taxon>
    </lineage>
</organism>
<feature type="transmembrane region" description="Helical" evidence="3">
    <location>
        <begin position="249"/>
        <end position="277"/>
    </location>
</feature>
<proteinExistence type="predicted"/>